<organism evidence="2 3">
    <name type="scientific">Lentzea waywayandensis</name>
    <dbReference type="NCBI Taxonomy" id="84724"/>
    <lineage>
        <taxon>Bacteria</taxon>
        <taxon>Bacillati</taxon>
        <taxon>Actinomycetota</taxon>
        <taxon>Actinomycetes</taxon>
        <taxon>Pseudonocardiales</taxon>
        <taxon>Pseudonocardiaceae</taxon>
        <taxon>Lentzea</taxon>
    </lineage>
</organism>
<dbReference type="Proteomes" id="UP000198583">
    <property type="component" value="Unassembled WGS sequence"/>
</dbReference>
<sequence length="66" mass="7759">MIGDGRDLEREVEDELRLVEASRPDEEMREPIEDWRFDPTDAQRYEIGLHTLLDAVEAEHDDPTVH</sequence>
<evidence type="ECO:0000313" key="3">
    <source>
        <dbReference type="Proteomes" id="UP000198583"/>
    </source>
</evidence>
<dbReference type="EMBL" id="FOYL01000012">
    <property type="protein sequence ID" value="SFR28109.1"/>
    <property type="molecule type" value="Genomic_DNA"/>
</dbReference>
<dbReference type="OrthoDB" id="3392539at2"/>
<dbReference type="AlphaFoldDB" id="A0A1I6FDR2"/>
<protein>
    <submittedName>
        <fullName evidence="2">Uncharacterized protein</fullName>
    </submittedName>
</protein>
<accession>A0A1I6FDR2</accession>
<dbReference type="RefSeq" id="WP_093603810.1">
    <property type="nucleotide sequence ID" value="NZ_FOYL01000012.1"/>
</dbReference>
<feature type="region of interest" description="Disordered" evidence="1">
    <location>
        <begin position="1"/>
        <end position="28"/>
    </location>
</feature>
<reference evidence="3" key="1">
    <citation type="submission" date="2016-10" db="EMBL/GenBank/DDBJ databases">
        <authorList>
            <person name="Varghese N."/>
            <person name="Submissions S."/>
        </authorList>
    </citation>
    <scope>NUCLEOTIDE SEQUENCE [LARGE SCALE GENOMIC DNA]</scope>
    <source>
        <strain evidence="3">DSM 44232</strain>
    </source>
</reference>
<keyword evidence="3" id="KW-1185">Reference proteome</keyword>
<gene>
    <name evidence="2" type="ORF">SAMN04488564_112220</name>
</gene>
<name>A0A1I6FDR2_9PSEU</name>
<evidence type="ECO:0000313" key="2">
    <source>
        <dbReference type="EMBL" id="SFR28109.1"/>
    </source>
</evidence>
<proteinExistence type="predicted"/>
<evidence type="ECO:0000256" key="1">
    <source>
        <dbReference type="SAM" id="MobiDB-lite"/>
    </source>
</evidence>